<sequence length="161" mass="18071">ARDEMFAGMKNEDKVRDRTGLGAMDRELSLYEIAQMTRAGTAKTLGLSHMYGSLTPGLEGDVAVYDYNPETASDPESIESAFGNAAFLFKQGELIINEGEIVSNGNKRTLWVNVKTNENAQVERDIALKFNKFYTVSQKNYEVYAHHYVPNPYVFEIDATQ</sequence>
<reference evidence="2 3" key="1">
    <citation type="submission" date="2019-08" db="EMBL/GenBank/DDBJ databases">
        <authorList>
            <person name="Chen S.-C."/>
            <person name="Lai M.-C."/>
            <person name="You Y.-T."/>
        </authorList>
    </citation>
    <scope>NUCLEOTIDE SEQUENCE [LARGE SCALE GENOMIC DNA]</scope>
    <source>
        <strain evidence="2 3">P2F9704a</strain>
    </source>
</reference>
<dbReference type="Proteomes" id="UP001524383">
    <property type="component" value="Unassembled WGS sequence"/>
</dbReference>
<dbReference type="InterPro" id="IPR013108">
    <property type="entry name" value="Amidohydro_3"/>
</dbReference>
<protein>
    <submittedName>
        <fullName evidence="2">Amidohydrolase family protein</fullName>
    </submittedName>
</protein>
<accession>A0ABD4TL27</accession>
<evidence type="ECO:0000313" key="2">
    <source>
        <dbReference type="EMBL" id="MCQ1539607.1"/>
    </source>
</evidence>
<dbReference type="EMBL" id="VOTZ01000050">
    <property type="protein sequence ID" value="MCQ1539607.1"/>
    <property type="molecule type" value="Genomic_DNA"/>
</dbReference>
<feature type="non-terminal residue" evidence="2">
    <location>
        <position position="1"/>
    </location>
</feature>
<dbReference type="SUPFAM" id="SSF51338">
    <property type="entry name" value="Composite domain of metallo-dependent hydrolases"/>
    <property type="match status" value="1"/>
</dbReference>
<proteinExistence type="predicted"/>
<dbReference type="Pfam" id="PF07969">
    <property type="entry name" value="Amidohydro_3"/>
    <property type="match status" value="1"/>
</dbReference>
<dbReference type="RefSeq" id="WP_255333583.1">
    <property type="nucleotide sequence ID" value="NZ_VOTZ01000050.1"/>
</dbReference>
<dbReference type="AlphaFoldDB" id="A0ABD4TL27"/>
<dbReference type="InterPro" id="IPR011059">
    <property type="entry name" value="Metal-dep_hydrolase_composite"/>
</dbReference>
<keyword evidence="3" id="KW-1185">Reference proteome</keyword>
<gene>
    <name evidence="2" type="ORF">FTO68_11570</name>
</gene>
<evidence type="ECO:0000259" key="1">
    <source>
        <dbReference type="Pfam" id="PF07969"/>
    </source>
</evidence>
<name>A0ABD4TL27_9EURY</name>
<organism evidence="2 3">
    <name type="scientific">Methanocalculus taiwanensis</name>
    <dbReference type="NCBI Taxonomy" id="106207"/>
    <lineage>
        <taxon>Archaea</taxon>
        <taxon>Methanobacteriati</taxon>
        <taxon>Methanobacteriota</taxon>
        <taxon>Stenosarchaea group</taxon>
        <taxon>Methanomicrobia</taxon>
        <taxon>Methanomicrobiales</taxon>
        <taxon>Methanocalculaceae</taxon>
        <taxon>Methanocalculus</taxon>
    </lineage>
</organism>
<feature type="domain" description="Amidohydrolase 3" evidence="1">
    <location>
        <begin position="18"/>
        <end position="76"/>
    </location>
</feature>
<evidence type="ECO:0000313" key="3">
    <source>
        <dbReference type="Proteomes" id="UP001524383"/>
    </source>
</evidence>
<comment type="caution">
    <text evidence="2">The sequence shown here is derived from an EMBL/GenBank/DDBJ whole genome shotgun (WGS) entry which is preliminary data.</text>
</comment>